<keyword evidence="6" id="KW-0808">Transferase</keyword>
<feature type="transmembrane region" description="Helical" evidence="6">
    <location>
        <begin position="123"/>
        <end position="146"/>
    </location>
</feature>
<reference evidence="8" key="1">
    <citation type="journal article" date="2021" name="PeerJ">
        <title>Extensive microbial diversity within the chicken gut microbiome revealed by metagenomics and culture.</title>
        <authorList>
            <person name="Gilroy R."/>
            <person name="Ravi A."/>
            <person name="Getino M."/>
            <person name="Pursley I."/>
            <person name="Horton D.L."/>
            <person name="Alikhan N.F."/>
            <person name="Baker D."/>
            <person name="Gharbi K."/>
            <person name="Hall N."/>
            <person name="Watson M."/>
            <person name="Adriaenssens E.M."/>
            <person name="Foster-Nyarko E."/>
            <person name="Jarju S."/>
            <person name="Secka A."/>
            <person name="Antonio M."/>
            <person name="Oren A."/>
            <person name="Chaudhuri R.R."/>
            <person name="La Ragione R."/>
            <person name="Hildebrand F."/>
            <person name="Pallen M.J."/>
        </authorList>
    </citation>
    <scope>NUCLEOTIDE SEQUENCE</scope>
    <source>
        <strain evidence="8">1345</strain>
    </source>
</reference>
<evidence type="ECO:0000256" key="7">
    <source>
        <dbReference type="SAM" id="MobiDB-lite"/>
    </source>
</evidence>
<keyword evidence="3 6" id="KW-0812">Transmembrane</keyword>
<reference evidence="8" key="2">
    <citation type="submission" date="2021-04" db="EMBL/GenBank/DDBJ databases">
        <authorList>
            <person name="Gilroy R."/>
        </authorList>
    </citation>
    <scope>NUCLEOTIDE SEQUENCE</scope>
    <source>
        <strain evidence="8">1345</strain>
    </source>
</reference>
<evidence type="ECO:0000256" key="4">
    <source>
        <dbReference type="ARBA" id="ARBA00022989"/>
    </source>
</evidence>
<evidence type="ECO:0000313" key="8">
    <source>
        <dbReference type="EMBL" id="HIY97180.1"/>
    </source>
</evidence>
<dbReference type="Proteomes" id="UP000886750">
    <property type="component" value="Unassembled WGS sequence"/>
</dbReference>
<comment type="function">
    <text evidence="6">Catalyzes the transfer of a lysyl group from L-lysyl-tRNA(Lys) to membrane-bound phosphatidylglycerol (PG), which produces lysylphosphatidylglycerol (LPG), a major component of the bacterial membrane with a positive net charge. LPG synthesis contributes to bacterial virulence as it is involved in the resistance mechanism against cationic antimicrobial peptides (CAMP) produces by the host's immune system (defensins, cathelicidins) and by the competing microorganisms.</text>
</comment>
<sequence length="444" mass="49607">MKEQTTPEKRATAAEENSVQLSEQETAERDGCALPVPAEEKTGREAPVLPARAKREDAGQSSAAGQEDAQQAEAKKRRRKNLIAFLVSAAIIGCVVFALVQLSNTLQQGDSATFTEIIAGMNWWYFLIVAVLAVAMFAAESVKYVLLTRCYGNKLQISKCMKVALIGKYYDNITPTYSGGQPMQIYFFYKNGISGAQGSSIAFMKYGVQMLAIGLVCAPLLGCGVGTLQAMVENDAMYNTILICGWIGFGINAIIPFFVAFVIFFPRVVSWVINLFVKLLHKIKIVKRADKIEARVRAWLDRFAEFSQFIVRHPKIFFQLLLLCFFEPILQYLIPYFLLVAMVGPEVMGMHGVQLLFTVAVLACYATNAAVFIPTPGNSGAIETVFMLAFTAVASSVLFWYVLVWRFVLYYVYILFGIGMNIFDVSIKFRDSRRLRRLSERERG</sequence>
<organism evidence="8 9">
    <name type="scientific">Candidatus Borkfalkia excrementigallinarum</name>
    <dbReference type="NCBI Taxonomy" id="2838506"/>
    <lineage>
        <taxon>Bacteria</taxon>
        <taxon>Bacillati</taxon>
        <taxon>Bacillota</taxon>
        <taxon>Clostridia</taxon>
        <taxon>Christensenellales</taxon>
        <taxon>Christensenellaceae</taxon>
        <taxon>Candidatus Borkfalkia</taxon>
    </lineage>
</organism>
<evidence type="ECO:0000313" key="9">
    <source>
        <dbReference type="Proteomes" id="UP000886750"/>
    </source>
</evidence>
<feature type="transmembrane region" description="Helical" evidence="6">
    <location>
        <begin position="82"/>
        <end position="103"/>
    </location>
</feature>
<keyword evidence="6" id="KW-0443">Lipid metabolism</keyword>
<comment type="caution">
    <text evidence="8">The sequence shown here is derived from an EMBL/GenBank/DDBJ whole genome shotgun (WGS) entry which is preliminary data.</text>
</comment>
<keyword evidence="5 6" id="KW-0472">Membrane</keyword>
<dbReference type="GO" id="GO:0005886">
    <property type="term" value="C:plasma membrane"/>
    <property type="evidence" value="ECO:0007669"/>
    <property type="project" value="UniProtKB-SubCell"/>
</dbReference>
<dbReference type="Pfam" id="PF03706">
    <property type="entry name" value="LPG_synthase_TM"/>
    <property type="match status" value="1"/>
</dbReference>
<dbReference type="InterPro" id="IPR022791">
    <property type="entry name" value="L-PG_synthase/AglD"/>
</dbReference>
<dbReference type="EC" id="2.3.2.3" evidence="6"/>
<feature type="transmembrane region" description="Helical" evidence="6">
    <location>
        <begin position="409"/>
        <end position="427"/>
    </location>
</feature>
<dbReference type="EMBL" id="DXCQ01000053">
    <property type="protein sequence ID" value="HIY97180.1"/>
    <property type="molecule type" value="Genomic_DNA"/>
</dbReference>
<feature type="transmembrane region" description="Helical" evidence="6">
    <location>
        <begin position="354"/>
        <end position="373"/>
    </location>
</feature>
<dbReference type="GO" id="GO:0046677">
    <property type="term" value="P:response to antibiotic"/>
    <property type="evidence" value="ECO:0007669"/>
    <property type="project" value="UniProtKB-KW"/>
</dbReference>
<keyword evidence="2" id="KW-1003">Cell membrane</keyword>
<evidence type="ECO:0000256" key="1">
    <source>
        <dbReference type="ARBA" id="ARBA00004651"/>
    </source>
</evidence>
<proteinExistence type="inferred from homology"/>
<protein>
    <recommendedName>
        <fullName evidence="6">Phosphatidylglycerol lysyltransferase</fullName>
        <ecNumber evidence="6">2.3.2.3</ecNumber>
    </recommendedName>
    <alternativeName>
        <fullName evidence="6">Lysylphosphatidylglycerol synthase</fullName>
    </alternativeName>
</protein>
<feature type="transmembrane region" description="Helical" evidence="6">
    <location>
        <begin position="238"/>
        <end position="265"/>
    </location>
</feature>
<evidence type="ECO:0000256" key="2">
    <source>
        <dbReference type="ARBA" id="ARBA00022475"/>
    </source>
</evidence>
<keyword evidence="6" id="KW-0046">Antibiotic resistance</keyword>
<keyword evidence="4 6" id="KW-1133">Transmembrane helix</keyword>
<feature type="transmembrane region" description="Helical" evidence="6">
    <location>
        <begin position="316"/>
        <end position="334"/>
    </location>
</feature>
<gene>
    <name evidence="6" type="primary">mprF</name>
    <name evidence="8" type="ORF">H9729_05775</name>
</gene>
<dbReference type="GO" id="GO:0050071">
    <property type="term" value="F:phosphatidylglycerol lysyltransferase activity"/>
    <property type="evidence" value="ECO:0007669"/>
    <property type="project" value="UniProtKB-EC"/>
</dbReference>
<comment type="catalytic activity">
    <reaction evidence="6">
        <text>L-lysyl-tRNA(Lys) + a 1,2-diacyl-sn-glycero-3-phospho-(1'-sn-glycerol) = a 1,2-diacyl-sn-glycero-3-phospho-1'-(3'-O-L-lysyl)-sn-glycerol + tRNA(Lys)</text>
        <dbReference type="Rhea" id="RHEA:10668"/>
        <dbReference type="Rhea" id="RHEA-COMP:9696"/>
        <dbReference type="Rhea" id="RHEA-COMP:9697"/>
        <dbReference type="ChEBI" id="CHEBI:64716"/>
        <dbReference type="ChEBI" id="CHEBI:75792"/>
        <dbReference type="ChEBI" id="CHEBI:78442"/>
        <dbReference type="ChEBI" id="CHEBI:78529"/>
        <dbReference type="EC" id="2.3.2.3"/>
    </reaction>
</comment>
<feature type="transmembrane region" description="Helical" evidence="6">
    <location>
        <begin position="210"/>
        <end position="232"/>
    </location>
</feature>
<dbReference type="GO" id="GO:0006629">
    <property type="term" value="P:lipid metabolic process"/>
    <property type="evidence" value="ECO:0007669"/>
    <property type="project" value="UniProtKB-KW"/>
</dbReference>
<feature type="compositionally biased region" description="Basic and acidic residues" evidence="7">
    <location>
        <begin position="1"/>
        <end position="13"/>
    </location>
</feature>
<dbReference type="NCBIfam" id="TIGR00374">
    <property type="entry name" value="flippase-like domain"/>
    <property type="match status" value="1"/>
</dbReference>
<dbReference type="PANTHER" id="PTHR37693:SF1">
    <property type="entry name" value="INTEGRAL MEMBRANE PROTEIN"/>
    <property type="match status" value="1"/>
</dbReference>
<feature type="region of interest" description="Disordered" evidence="7">
    <location>
        <begin position="1"/>
        <end position="72"/>
    </location>
</feature>
<accession>A0A9D1ZWM9</accession>
<evidence type="ECO:0000256" key="5">
    <source>
        <dbReference type="ARBA" id="ARBA00023136"/>
    </source>
</evidence>
<comment type="similarity">
    <text evidence="6">Belongs to the LPG synthase family.</text>
</comment>
<feature type="transmembrane region" description="Helical" evidence="6">
    <location>
        <begin position="385"/>
        <end position="403"/>
    </location>
</feature>
<evidence type="ECO:0000256" key="3">
    <source>
        <dbReference type="ARBA" id="ARBA00022692"/>
    </source>
</evidence>
<evidence type="ECO:0000256" key="6">
    <source>
        <dbReference type="RuleBase" id="RU363042"/>
    </source>
</evidence>
<dbReference type="PANTHER" id="PTHR37693">
    <property type="entry name" value="PHOSPHATIDYLGLYCEROL LYSYLTRANSFERASE"/>
    <property type="match status" value="1"/>
</dbReference>
<feature type="compositionally biased region" description="Low complexity" evidence="7">
    <location>
        <begin position="59"/>
        <end position="72"/>
    </location>
</feature>
<name>A0A9D1ZWM9_9FIRM</name>
<feature type="compositionally biased region" description="Polar residues" evidence="7">
    <location>
        <begin position="15"/>
        <end position="24"/>
    </location>
</feature>
<dbReference type="AlphaFoldDB" id="A0A9D1ZWM9"/>
<comment type="subcellular location">
    <subcellularLocation>
        <location evidence="1 6">Cell membrane</location>
        <topology evidence="1 6">Multi-pass membrane protein</topology>
    </subcellularLocation>
</comment>